<sequence>MEDSIIGSLVGLACGDAVGTTLEFASRGSFEPIEDMVGGGPFNLKKGQWTDDTSMALCLAHSLLRKKAFDPTDQMNRYCDWYRDGYMSSNGKCFDIGMTVSDALRKYLETRNPFSGSIDQFSSGNGSIMRLAPIPIYYFGDIDACIKYAGESSRTTHGSPLCIESCELFGYLIHKAFNANSKNEIFQAIPGNFCAELLPISEFSFNTLEYMELTGSGYVIESLISALWCFYHGENFKDAILLAANIGNDADTTAAICGQIAGAYYGYSDIPKEWRESITMAGEIKQLALDLYRAGLAS</sequence>
<gene>
    <name evidence="2" type="ORF">CWC22_010600</name>
</gene>
<feature type="binding site" evidence="1">
    <location>
        <position position="249"/>
    </location>
    <ligand>
        <name>Mg(2+)</name>
        <dbReference type="ChEBI" id="CHEBI:18420"/>
        <label>1</label>
    </ligand>
</feature>
<dbReference type="Gene3D" id="1.10.4080.10">
    <property type="entry name" value="ADP-ribosylation/Crystallin J1"/>
    <property type="match status" value="1"/>
</dbReference>
<dbReference type="Proteomes" id="UP000305729">
    <property type="component" value="Chromosome 1"/>
</dbReference>
<dbReference type="InterPro" id="IPR005502">
    <property type="entry name" value="Ribosyl_crysJ1"/>
</dbReference>
<feature type="binding site" evidence="1">
    <location>
        <position position="50"/>
    </location>
    <ligand>
        <name>Mg(2+)</name>
        <dbReference type="ChEBI" id="CHEBI:18420"/>
        <label>1</label>
    </ligand>
</feature>
<dbReference type="EMBL" id="CP045429">
    <property type="protein sequence ID" value="QPB83408.1"/>
    <property type="molecule type" value="Genomic_DNA"/>
</dbReference>
<dbReference type="GO" id="GO:0016787">
    <property type="term" value="F:hydrolase activity"/>
    <property type="evidence" value="ECO:0007669"/>
    <property type="project" value="UniProtKB-KW"/>
</dbReference>
<dbReference type="Pfam" id="PF03747">
    <property type="entry name" value="ADP_ribosyl_GH"/>
    <property type="match status" value="1"/>
</dbReference>
<dbReference type="SUPFAM" id="SSF101478">
    <property type="entry name" value="ADP-ribosylglycohydrolase"/>
    <property type="match status" value="1"/>
</dbReference>
<feature type="binding site" evidence="1">
    <location>
        <position position="51"/>
    </location>
    <ligand>
        <name>Mg(2+)</name>
        <dbReference type="ChEBI" id="CHEBI:18420"/>
        <label>1</label>
    </ligand>
</feature>
<evidence type="ECO:0000313" key="2">
    <source>
        <dbReference type="EMBL" id="QPB83408.1"/>
    </source>
</evidence>
<keyword evidence="1" id="KW-0460">Magnesium</keyword>
<keyword evidence="2" id="KW-0378">Hydrolase</keyword>
<dbReference type="PANTHER" id="PTHR16222">
    <property type="entry name" value="ADP-RIBOSYLGLYCOHYDROLASE"/>
    <property type="match status" value="1"/>
</dbReference>
<comment type="cofactor">
    <cofactor evidence="1">
        <name>Mg(2+)</name>
        <dbReference type="ChEBI" id="CHEBI:18420"/>
    </cofactor>
    <text evidence="1">Binds 2 magnesium ions per subunit.</text>
</comment>
<protein>
    <submittedName>
        <fullName evidence="2">ADP-ribosylglycohydrolase family protein</fullName>
    </submittedName>
</protein>
<accession>A0A5S3UTN3</accession>
<dbReference type="RefSeq" id="WP_138539200.1">
    <property type="nucleotide sequence ID" value="NZ_CP045429.1"/>
</dbReference>
<keyword evidence="1" id="KW-0479">Metal-binding</keyword>
<evidence type="ECO:0000256" key="1">
    <source>
        <dbReference type="PIRSR" id="PIRSR605502-1"/>
    </source>
</evidence>
<dbReference type="AlphaFoldDB" id="A0A5S3UTN3"/>
<dbReference type="InterPro" id="IPR050792">
    <property type="entry name" value="ADP-ribosylglycohydrolase"/>
</dbReference>
<proteinExistence type="predicted"/>
<reference evidence="2 3" key="1">
    <citation type="submission" date="2019-10" db="EMBL/GenBank/DDBJ databases">
        <title>Pseudoalteromonas rubra S4059.</title>
        <authorList>
            <person name="Paulsen S."/>
            <person name="Wang X."/>
        </authorList>
    </citation>
    <scope>NUCLEOTIDE SEQUENCE [LARGE SCALE GENOMIC DNA]</scope>
    <source>
        <strain evidence="2 3">S4059</strain>
    </source>
</reference>
<dbReference type="GO" id="GO:0046872">
    <property type="term" value="F:metal ion binding"/>
    <property type="evidence" value="ECO:0007669"/>
    <property type="project" value="UniProtKB-KW"/>
</dbReference>
<name>A0A5S3UTN3_9GAMM</name>
<evidence type="ECO:0000313" key="3">
    <source>
        <dbReference type="Proteomes" id="UP000305729"/>
    </source>
</evidence>
<feature type="binding site" evidence="1">
    <location>
        <position position="251"/>
    </location>
    <ligand>
        <name>Mg(2+)</name>
        <dbReference type="ChEBI" id="CHEBI:18420"/>
        <label>1</label>
    </ligand>
</feature>
<dbReference type="PANTHER" id="PTHR16222:SF12">
    <property type="entry name" value="ADP-RIBOSYLGLYCOHYDROLASE-RELATED"/>
    <property type="match status" value="1"/>
</dbReference>
<organism evidence="2 3">
    <name type="scientific">Pseudoalteromonas rubra</name>
    <dbReference type="NCBI Taxonomy" id="43658"/>
    <lineage>
        <taxon>Bacteria</taxon>
        <taxon>Pseudomonadati</taxon>
        <taxon>Pseudomonadota</taxon>
        <taxon>Gammaproteobacteria</taxon>
        <taxon>Alteromonadales</taxon>
        <taxon>Pseudoalteromonadaceae</taxon>
        <taxon>Pseudoalteromonas</taxon>
    </lineage>
</organism>
<feature type="binding site" evidence="1">
    <location>
        <position position="252"/>
    </location>
    <ligand>
        <name>Mg(2+)</name>
        <dbReference type="ChEBI" id="CHEBI:18420"/>
        <label>1</label>
    </ligand>
</feature>
<dbReference type="InterPro" id="IPR036705">
    <property type="entry name" value="Ribosyl_crysJ1_sf"/>
</dbReference>
<feature type="binding site" evidence="1">
    <location>
        <position position="52"/>
    </location>
    <ligand>
        <name>Mg(2+)</name>
        <dbReference type="ChEBI" id="CHEBI:18420"/>
        <label>1</label>
    </ligand>
</feature>